<evidence type="ECO:0000259" key="5">
    <source>
        <dbReference type="PROSITE" id="PS51720"/>
    </source>
</evidence>
<dbReference type="EMBL" id="JBHFQA010000002">
    <property type="protein sequence ID" value="KAL2102910.1"/>
    <property type="molecule type" value="Genomic_DNA"/>
</dbReference>
<dbReference type="PANTHER" id="PTHR10903">
    <property type="entry name" value="GTPASE, IMAP FAMILY MEMBER-RELATED"/>
    <property type="match status" value="1"/>
</dbReference>
<accession>A0ABD1KUR7</accession>
<dbReference type="Gene3D" id="3.40.50.300">
    <property type="entry name" value="P-loop containing nucleotide triphosphate hydrolases"/>
    <property type="match status" value="3"/>
</dbReference>
<dbReference type="Proteomes" id="UP001591681">
    <property type="component" value="Unassembled WGS sequence"/>
</dbReference>
<evidence type="ECO:0000256" key="4">
    <source>
        <dbReference type="SAM" id="MobiDB-lite"/>
    </source>
</evidence>
<sequence>MEFIQRKSSDASDDSNDGDRPKMAIMIFGKNWSEKCHVGNVILGSYAFDNCAPPHDCEAETESDGRHLTVVLTPNLMNNQLTQEDLQQRVKECVSLCGPSPRAYILVAQPQDFTEDDYSRVKTILTSVLDQAFGSTLVVKFLPEGEDEDEIGSSVDNIVDESDALRGLIQDCGGQCYRLNRKHVEDLVQAEILQTIENMVKDETHSVYEDASEIQKQKTESDFSSSMLGSFSEQAKAKNKGKKSLKSKMSKMLQPSQKAGVKTPKAPSQPLNLMLFGRKGVQKTAIGNTILLQSYLKLNSKSNFMKRRAEVCGYAVTLIEAPCLARTHLSFTQLLTKCHKAISQCAPGIDAFLLAVPSGTLTDDDKEELQQIQTIFGRHVNDHIMILCTNVSCPSALDSQAFKNLEQQFRKGCFVLSQKGRKEEISELLKKIKDESDKHFTTDMYMEAQIEERVRLQEEIMDLKKLKQQHGSPDTPDSTTDCVRIVLIGKTGVGKSATGNTILGKCAFETAIWGDSVTKFCQKDTAVVNGQSVAVVDTPGLFDTTVSNEEVKKEILKCFSFLAPGPHVFLLVLAIGTRMTAEERETLNLIKEAFGANAGKFIIILFTKEDQLILTGHSIENYIQKSGPEVAQLIHSCEGRFHVFNNKDKNNHKQVTELMGKIDMMVKKNGGGCYTNEMFQMAESAIKEKFENIMREREEEIQREKEQLTAKFKEELRVMVEEKTKEIEREREQRDRMLKEKEEYINNELKRRDERERREREAEDEKRKEKEEAQRQEYAKSLKELEQKHQEQKAEWEMKHRTQLKEAAEKAAKEQEEWRERQRKERAEFEEKQKEERLKKDEEEKFRRESEERDKQKLEARVKDAEEMTAEVRMERQKELREWEEERKKEKEKEQQERLEWEMQQNKMKEDFDKQMEREIKARDTSEKERREQERKEREELEKQHAEKIAEIKSALERQEKEWTKAKAEEREKREREDEESRKKIRKLQEEYDNEMLEEKRRRKREDEDRELEHKKKLNEIEEQNQKKIEMLIKRYEDEARKKAEEFNDFLRKYKKDFNALRSQHSVEIDELRKRIREWEEHKKCVLL</sequence>
<protein>
    <recommendedName>
        <fullName evidence="5">AIG1-type G domain-containing protein</fullName>
    </recommendedName>
</protein>
<dbReference type="CDD" id="cd01852">
    <property type="entry name" value="AIG1"/>
    <property type="match status" value="1"/>
</dbReference>
<name>A0ABD1KUR7_9TELE</name>
<dbReference type="PANTHER" id="PTHR10903:SF170">
    <property type="entry name" value="GTPASE IMAP FAMILY MEMBER 7"/>
    <property type="match status" value="1"/>
</dbReference>
<gene>
    <name evidence="6" type="ORF">ACEWY4_002078</name>
</gene>
<feature type="domain" description="AIG1-type G" evidence="5">
    <location>
        <begin position="480"/>
        <end position="683"/>
    </location>
</feature>
<dbReference type="PROSITE" id="PS51720">
    <property type="entry name" value="G_AIG1"/>
    <property type="match status" value="1"/>
</dbReference>
<keyword evidence="2" id="KW-0547">Nucleotide-binding</keyword>
<evidence type="ECO:0000313" key="6">
    <source>
        <dbReference type="EMBL" id="KAL2102910.1"/>
    </source>
</evidence>
<comment type="similarity">
    <text evidence="1">Belongs to the TRAFAC class TrmE-Era-EngA-EngB-Septin-like GTPase superfamily. AIG1/Toc34/Toc159-like paraseptin GTPase family. IAN subfamily.</text>
</comment>
<feature type="region of interest" description="Disordered" evidence="4">
    <location>
        <begin position="1"/>
        <end position="20"/>
    </location>
</feature>
<proteinExistence type="inferred from homology"/>
<dbReference type="InterPro" id="IPR045058">
    <property type="entry name" value="GIMA/IAN/Toc"/>
</dbReference>
<dbReference type="InterPro" id="IPR006703">
    <property type="entry name" value="G_AIG1"/>
</dbReference>
<feature type="compositionally biased region" description="Basic and acidic residues" evidence="4">
    <location>
        <begin position="997"/>
        <end position="1014"/>
    </location>
</feature>
<feature type="compositionally biased region" description="Basic residues" evidence="4">
    <location>
        <begin position="237"/>
        <end position="249"/>
    </location>
</feature>
<feature type="compositionally biased region" description="Basic and acidic residues" evidence="4">
    <location>
        <begin position="1"/>
        <end position="10"/>
    </location>
</feature>
<evidence type="ECO:0000256" key="2">
    <source>
        <dbReference type="ARBA" id="ARBA00022741"/>
    </source>
</evidence>
<evidence type="ECO:0000256" key="1">
    <source>
        <dbReference type="ARBA" id="ARBA00008535"/>
    </source>
</evidence>
<feature type="region of interest" description="Disordered" evidence="4">
    <location>
        <begin position="230"/>
        <end position="266"/>
    </location>
</feature>
<dbReference type="SUPFAM" id="SSF52540">
    <property type="entry name" value="P-loop containing nucleoside triphosphate hydrolases"/>
    <property type="match status" value="2"/>
</dbReference>
<dbReference type="AlphaFoldDB" id="A0ABD1KUR7"/>
<dbReference type="GO" id="GO:0005525">
    <property type="term" value="F:GTP binding"/>
    <property type="evidence" value="ECO:0007669"/>
    <property type="project" value="UniProtKB-KW"/>
</dbReference>
<dbReference type="Pfam" id="PF04548">
    <property type="entry name" value="AIG1"/>
    <property type="match status" value="3"/>
</dbReference>
<evidence type="ECO:0000256" key="3">
    <source>
        <dbReference type="ARBA" id="ARBA00023134"/>
    </source>
</evidence>
<reference evidence="6 7" key="1">
    <citation type="submission" date="2024-09" db="EMBL/GenBank/DDBJ databases">
        <title>A chromosome-level genome assembly of Gray's grenadier anchovy, Coilia grayii.</title>
        <authorList>
            <person name="Fu Z."/>
        </authorList>
    </citation>
    <scope>NUCLEOTIDE SEQUENCE [LARGE SCALE GENOMIC DNA]</scope>
    <source>
        <strain evidence="6">G4</strain>
        <tissue evidence="6">Muscle</tissue>
    </source>
</reference>
<feature type="compositionally biased region" description="Basic and acidic residues" evidence="4">
    <location>
        <begin position="751"/>
        <end position="990"/>
    </location>
</feature>
<comment type="caution">
    <text evidence="6">The sequence shown here is derived from an EMBL/GenBank/DDBJ whole genome shotgun (WGS) entry which is preliminary data.</text>
</comment>
<organism evidence="6 7">
    <name type="scientific">Coilia grayii</name>
    <name type="common">Gray's grenadier anchovy</name>
    <dbReference type="NCBI Taxonomy" id="363190"/>
    <lineage>
        <taxon>Eukaryota</taxon>
        <taxon>Metazoa</taxon>
        <taxon>Chordata</taxon>
        <taxon>Craniata</taxon>
        <taxon>Vertebrata</taxon>
        <taxon>Euteleostomi</taxon>
        <taxon>Actinopterygii</taxon>
        <taxon>Neopterygii</taxon>
        <taxon>Teleostei</taxon>
        <taxon>Clupei</taxon>
        <taxon>Clupeiformes</taxon>
        <taxon>Clupeoidei</taxon>
        <taxon>Engraulidae</taxon>
        <taxon>Coilinae</taxon>
        <taxon>Coilia</taxon>
    </lineage>
</organism>
<dbReference type="FunFam" id="3.40.50.300:FF:000366">
    <property type="entry name" value="GTPase, IMAP family member 2"/>
    <property type="match status" value="1"/>
</dbReference>
<evidence type="ECO:0000313" key="7">
    <source>
        <dbReference type="Proteomes" id="UP001591681"/>
    </source>
</evidence>
<keyword evidence="7" id="KW-1185">Reference proteome</keyword>
<dbReference type="InterPro" id="IPR027417">
    <property type="entry name" value="P-loop_NTPase"/>
</dbReference>
<feature type="region of interest" description="Disordered" evidence="4">
    <location>
        <begin position="751"/>
        <end position="1014"/>
    </location>
</feature>
<keyword evidence="3" id="KW-0342">GTP-binding</keyword>